<gene>
    <name evidence="2" type="ORF">BC05F1_05399</name>
</gene>
<reference evidence="3" key="1">
    <citation type="submission" date="2016-08" db="EMBL/GenBank/DDBJ databases">
        <authorList>
            <person name="Loux V."/>
            <person name="Rue O."/>
        </authorList>
    </citation>
    <scope>NUCLEOTIDE SEQUENCE [LARGE SCALE GENOMIC DNA]</scope>
    <source>
        <strain evidence="3">INRA Bc05-F1</strain>
    </source>
</reference>
<dbReference type="AlphaFoldDB" id="A0A1C4G508"/>
<evidence type="ECO:0000313" key="2">
    <source>
        <dbReference type="EMBL" id="SCC63297.1"/>
    </source>
</evidence>
<dbReference type="InterPro" id="IPR037883">
    <property type="entry name" value="Knr4/Smi1-like_sf"/>
</dbReference>
<dbReference type="SUPFAM" id="SSF160631">
    <property type="entry name" value="SMI1/KNR4-like"/>
    <property type="match status" value="1"/>
</dbReference>
<dbReference type="SMART" id="SM00860">
    <property type="entry name" value="SMI1_KNR4"/>
    <property type="match status" value="1"/>
</dbReference>
<feature type="domain" description="Knr4/Smi1-like" evidence="1">
    <location>
        <begin position="32"/>
        <end position="156"/>
    </location>
</feature>
<protein>
    <recommendedName>
        <fullName evidence="1">Knr4/Smi1-like domain-containing protein</fullName>
    </recommendedName>
</protein>
<dbReference type="Pfam" id="PF09346">
    <property type="entry name" value="SMI1_KNR4"/>
    <property type="match status" value="1"/>
</dbReference>
<organism evidence="2 3">
    <name type="scientific">Bacillus wiedmannii</name>
    <dbReference type="NCBI Taxonomy" id="1890302"/>
    <lineage>
        <taxon>Bacteria</taxon>
        <taxon>Bacillati</taxon>
        <taxon>Bacillota</taxon>
        <taxon>Bacilli</taxon>
        <taxon>Bacillales</taxon>
        <taxon>Bacillaceae</taxon>
        <taxon>Bacillus</taxon>
        <taxon>Bacillus cereus group</taxon>
    </lineage>
</organism>
<dbReference type="EMBL" id="FMBE01000015">
    <property type="protein sequence ID" value="SCC63297.1"/>
    <property type="molecule type" value="Genomic_DNA"/>
</dbReference>
<accession>A0A1C4G508</accession>
<evidence type="ECO:0000313" key="3">
    <source>
        <dbReference type="Proteomes" id="UP000196052"/>
    </source>
</evidence>
<dbReference type="Proteomes" id="UP000196052">
    <property type="component" value="Unassembled WGS sequence"/>
</dbReference>
<evidence type="ECO:0000259" key="1">
    <source>
        <dbReference type="SMART" id="SM00860"/>
    </source>
</evidence>
<name>A0A1C4G508_9BACI</name>
<dbReference type="RefSeq" id="WP_088123526.1">
    <property type="nucleotide sequence ID" value="NZ_FMBE01000015.1"/>
</dbReference>
<sequence length="176" mass="20157">MLRKYYSKNNHLQPFFEEVNKYVDGIHNINNGISLEDITSLQNELNIQIPDIYKDFLQVCNGGELFIPGTILSEIHTAAQGPKQRGGSYLNDSFKKERRPTKMPDTYLIIADLNYGDSICIDLESSNGYDATVIQWDREIHSVSRSWNGLVEWLMDTLDEGSLLVDYDGNEKDLDF</sequence>
<dbReference type="InterPro" id="IPR018958">
    <property type="entry name" value="Knr4/Smi1-like_dom"/>
</dbReference>
<dbReference type="Gene3D" id="3.40.1580.10">
    <property type="entry name" value="SMI1/KNR4-like"/>
    <property type="match status" value="1"/>
</dbReference>
<proteinExistence type="predicted"/>